<reference evidence="3" key="1">
    <citation type="journal article" date="2019" name="Int. J. Syst. Evol. Microbiol.">
        <title>The Global Catalogue of Microorganisms (GCM) 10K type strain sequencing project: providing services to taxonomists for standard genome sequencing and annotation.</title>
        <authorList>
            <consortium name="The Broad Institute Genomics Platform"/>
            <consortium name="The Broad Institute Genome Sequencing Center for Infectious Disease"/>
            <person name="Wu L."/>
            <person name="Ma J."/>
        </authorList>
    </citation>
    <scope>NUCLEOTIDE SEQUENCE [LARGE SCALE GENOMIC DNA]</scope>
    <source>
        <strain evidence="3">CCUG 50873</strain>
    </source>
</reference>
<dbReference type="SUPFAM" id="SSF52266">
    <property type="entry name" value="SGNH hydrolase"/>
    <property type="match status" value="1"/>
</dbReference>
<dbReference type="InterPro" id="IPR036514">
    <property type="entry name" value="SGNH_hydro_sf"/>
</dbReference>
<protein>
    <submittedName>
        <fullName evidence="2">SGNH/GDSL hydrolase family protein</fullName>
    </submittedName>
</protein>
<dbReference type="GO" id="GO:0016787">
    <property type="term" value="F:hydrolase activity"/>
    <property type="evidence" value="ECO:0007669"/>
    <property type="project" value="UniProtKB-KW"/>
</dbReference>
<sequence length="397" mass="40715">MATVTAYTAAQTDAQVAAAFTHPLRVRTQRMAAQFAAARMPATWTPQPGDSATSANVGGTIPAGGQFFDTGDPASPCRPPNGFFSGNNGSGVNWNAPWNTVPDMEMECIGAGCYVFVSVNDANMAYQWVIDGKPLTPAPITYGATGGVIITLTFGNSSSSSRHDVLFRSGGGQVAYVGRLSGGQIFAPIKRRHYVCIGDSLCSGATSNQTTMGNAVAEAIGILTGTPVYNASAGGTGYCANNSNAPSGPYGSSARLAGLSSLVDVDGIVVWGGANDVSWILGDTTGTNTVAKVKDAATALYAQLAVRMPNVPVVVMGVEPSPTITAGVTAGPVAAAVNAALRDAAAAAPNVVSFVDGLTDPWVTAANAGYIVMDDAVHWYREATIALTRKFLSEAFR</sequence>
<name>A0ABW3G1R6_9NOCA</name>
<dbReference type="Gene3D" id="3.40.50.1110">
    <property type="entry name" value="SGNH hydrolase"/>
    <property type="match status" value="1"/>
</dbReference>
<dbReference type="InterPro" id="IPR013830">
    <property type="entry name" value="SGNH_hydro"/>
</dbReference>
<dbReference type="CDD" id="cd00229">
    <property type="entry name" value="SGNH_hydrolase"/>
    <property type="match status" value="1"/>
</dbReference>
<evidence type="ECO:0000259" key="1">
    <source>
        <dbReference type="Pfam" id="PF13472"/>
    </source>
</evidence>
<dbReference type="Proteomes" id="UP001597068">
    <property type="component" value="Unassembled WGS sequence"/>
</dbReference>
<accession>A0ABW3G1R6</accession>
<proteinExistence type="predicted"/>
<dbReference type="Pfam" id="PF13472">
    <property type="entry name" value="Lipase_GDSL_2"/>
    <property type="match status" value="1"/>
</dbReference>
<gene>
    <name evidence="2" type="ORF">ACFQ04_00010</name>
</gene>
<feature type="domain" description="SGNH hydrolase-type esterase" evidence="1">
    <location>
        <begin position="196"/>
        <end position="378"/>
    </location>
</feature>
<dbReference type="EMBL" id="JBHTIL010000001">
    <property type="protein sequence ID" value="MFD0924109.1"/>
    <property type="molecule type" value="Genomic_DNA"/>
</dbReference>
<comment type="caution">
    <text evidence="2">The sequence shown here is derived from an EMBL/GenBank/DDBJ whole genome shotgun (WGS) entry which is preliminary data.</text>
</comment>
<dbReference type="RefSeq" id="WP_253647819.1">
    <property type="nucleotide sequence ID" value="NZ_BAAAMO010000002.1"/>
</dbReference>
<evidence type="ECO:0000313" key="3">
    <source>
        <dbReference type="Proteomes" id="UP001597068"/>
    </source>
</evidence>
<evidence type="ECO:0000313" key="2">
    <source>
        <dbReference type="EMBL" id="MFD0924109.1"/>
    </source>
</evidence>
<keyword evidence="2" id="KW-0378">Hydrolase</keyword>
<organism evidence="2 3">
    <name type="scientific">Williamsia deligens</name>
    <dbReference type="NCBI Taxonomy" id="321325"/>
    <lineage>
        <taxon>Bacteria</taxon>
        <taxon>Bacillati</taxon>
        <taxon>Actinomycetota</taxon>
        <taxon>Actinomycetes</taxon>
        <taxon>Mycobacteriales</taxon>
        <taxon>Nocardiaceae</taxon>
        <taxon>Williamsia</taxon>
    </lineage>
</organism>
<keyword evidence="3" id="KW-1185">Reference proteome</keyword>